<evidence type="ECO:0000313" key="8">
    <source>
        <dbReference type="Proteomes" id="UP001188597"/>
    </source>
</evidence>
<keyword evidence="4" id="KW-0539">Nucleus</keyword>
<dbReference type="Proteomes" id="UP001188597">
    <property type="component" value="Unassembled WGS sequence"/>
</dbReference>
<feature type="compositionally biased region" description="Basic and acidic residues" evidence="5">
    <location>
        <begin position="266"/>
        <end position="279"/>
    </location>
</feature>
<dbReference type="InterPro" id="IPR036638">
    <property type="entry name" value="HLH_DNA-bd_sf"/>
</dbReference>
<dbReference type="GO" id="GO:0005634">
    <property type="term" value="C:nucleus"/>
    <property type="evidence" value="ECO:0007669"/>
    <property type="project" value="UniProtKB-SubCell"/>
</dbReference>
<feature type="compositionally biased region" description="Polar residues" evidence="5">
    <location>
        <begin position="562"/>
        <end position="582"/>
    </location>
</feature>
<evidence type="ECO:0000256" key="2">
    <source>
        <dbReference type="ARBA" id="ARBA00023015"/>
    </source>
</evidence>
<dbReference type="PANTHER" id="PTHR46412:SF3">
    <property type="entry name" value="TRANSCRIPTION FACTOR BIM1"/>
    <property type="match status" value="1"/>
</dbReference>
<evidence type="ECO:0000256" key="1">
    <source>
        <dbReference type="ARBA" id="ARBA00004123"/>
    </source>
</evidence>
<feature type="compositionally biased region" description="Polar residues" evidence="5">
    <location>
        <begin position="443"/>
        <end position="453"/>
    </location>
</feature>
<dbReference type="SUPFAM" id="SSF47459">
    <property type="entry name" value="HLH, helix-loop-helix DNA-binding domain"/>
    <property type="match status" value="1"/>
</dbReference>
<dbReference type="Gene3D" id="4.10.280.10">
    <property type="entry name" value="Helix-loop-helix DNA-binding domain"/>
    <property type="match status" value="1"/>
</dbReference>
<feature type="region of interest" description="Disordered" evidence="5">
    <location>
        <begin position="543"/>
        <end position="591"/>
    </location>
</feature>
<dbReference type="PANTHER" id="PTHR46412">
    <property type="entry name" value="BES1-INTERACTING MYC-LIKE PROTEIN"/>
    <property type="match status" value="1"/>
</dbReference>
<keyword evidence="8" id="KW-1185">Reference proteome</keyword>
<dbReference type="InterPro" id="IPR011598">
    <property type="entry name" value="bHLH_dom"/>
</dbReference>
<gene>
    <name evidence="7" type="ORF">RJ639_009558</name>
</gene>
<dbReference type="InterPro" id="IPR044295">
    <property type="entry name" value="BIM1/2/3"/>
</dbReference>
<dbReference type="PROSITE" id="PS50888">
    <property type="entry name" value="BHLH"/>
    <property type="match status" value="1"/>
</dbReference>
<evidence type="ECO:0000313" key="7">
    <source>
        <dbReference type="EMBL" id="KAK3012725.1"/>
    </source>
</evidence>
<accession>A0AA88VWP8</accession>
<keyword evidence="2" id="KW-0805">Transcription regulation</keyword>
<feature type="region of interest" description="Disordered" evidence="5">
    <location>
        <begin position="1"/>
        <end position="82"/>
    </location>
</feature>
<comment type="subcellular location">
    <subcellularLocation>
        <location evidence="1">Nucleus</location>
    </subcellularLocation>
</comment>
<comment type="caution">
    <text evidence="7">The sequence shown here is derived from an EMBL/GenBank/DDBJ whole genome shotgun (WGS) entry which is preliminary data.</text>
</comment>
<sequence length="591" mass="64917">MELPQPRPYGSEGRKPTHDFLSLYSPVQQDPRSSQGGYLKTHDFLQPLEQVGKSIPKEENDVEITAVERPPPPAPPPSVEHLLPGGIGTYSISHISYISQRIPKPEGVMFTAAQASSSDRNDENSNCSSYTGSGFTLWEESTVNKGKTGKENIAEDRHIIRDAGVNIGGQWTPSVERLSQSSSNHNRRSSTFSSLSSSQPSPAQKNQSLIDMIKSAKSAQEEDDDEDEDEEFVIKQEAASLRGNLSVKADCKSPDQKPNTPRSKHSATEQRRRSKINDRHEFNLRATLNNSDYHAESQKEISVAIFHMLRELIPHNDQKRDKASFLLEVIEYIQFLQEKVHKYEESYQWNHEPPKLMPWGNSSGPAEGFVDQSRGTNCGPSPPLLFAAKFDENFVSPSLAVPRIGQNLVESELCSADTLKNMDHCPNVANKASPLPQPLQTNIFSPGGSTSSAAFPPRMASGSETRASQPHSRLQQSRSCTTECTVASDKLLKDQELTIESGTISISSVYSQGLLSTLTQALQSSGLDLSQASISVQIDLGKRANSTPNSSTSVVKNDDVPRSNQVMARSRLSSSGEESNQALKRLKTGRS</sequence>
<dbReference type="EMBL" id="JAVXUP010001353">
    <property type="protein sequence ID" value="KAK3012725.1"/>
    <property type="molecule type" value="Genomic_DNA"/>
</dbReference>
<organism evidence="7 8">
    <name type="scientific">Escallonia herrerae</name>
    <dbReference type="NCBI Taxonomy" id="1293975"/>
    <lineage>
        <taxon>Eukaryota</taxon>
        <taxon>Viridiplantae</taxon>
        <taxon>Streptophyta</taxon>
        <taxon>Embryophyta</taxon>
        <taxon>Tracheophyta</taxon>
        <taxon>Spermatophyta</taxon>
        <taxon>Magnoliopsida</taxon>
        <taxon>eudicotyledons</taxon>
        <taxon>Gunneridae</taxon>
        <taxon>Pentapetalae</taxon>
        <taxon>asterids</taxon>
        <taxon>campanulids</taxon>
        <taxon>Escalloniales</taxon>
        <taxon>Escalloniaceae</taxon>
        <taxon>Escallonia</taxon>
    </lineage>
</organism>
<evidence type="ECO:0000256" key="4">
    <source>
        <dbReference type="ARBA" id="ARBA00023242"/>
    </source>
</evidence>
<dbReference type="GO" id="GO:0003700">
    <property type="term" value="F:DNA-binding transcription factor activity"/>
    <property type="evidence" value="ECO:0007669"/>
    <property type="project" value="InterPro"/>
</dbReference>
<evidence type="ECO:0000256" key="3">
    <source>
        <dbReference type="ARBA" id="ARBA00023163"/>
    </source>
</evidence>
<evidence type="ECO:0000256" key="5">
    <source>
        <dbReference type="SAM" id="MobiDB-lite"/>
    </source>
</evidence>
<feature type="region of interest" description="Disordered" evidence="5">
    <location>
        <begin position="244"/>
        <end position="279"/>
    </location>
</feature>
<feature type="compositionally biased region" description="Polar residues" evidence="5">
    <location>
        <begin position="544"/>
        <end position="555"/>
    </location>
</feature>
<keyword evidence="3" id="KW-0804">Transcription</keyword>
<dbReference type="GO" id="GO:0006351">
    <property type="term" value="P:DNA-templated transcription"/>
    <property type="evidence" value="ECO:0007669"/>
    <property type="project" value="InterPro"/>
</dbReference>
<reference evidence="7" key="1">
    <citation type="submission" date="2022-12" db="EMBL/GenBank/DDBJ databases">
        <title>Draft genome assemblies for two species of Escallonia (Escalloniales).</title>
        <authorList>
            <person name="Chanderbali A."/>
            <person name="Dervinis C."/>
            <person name="Anghel I."/>
            <person name="Soltis D."/>
            <person name="Soltis P."/>
            <person name="Zapata F."/>
        </authorList>
    </citation>
    <scope>NUCLEOTIDE SEQUENCE</scope>
    <source>
        <strain evidence="7">UCBG64.0493</strain>
        <tissue evidence="7">Leaf</tissue>
    </source>
</reference>
<name>A0AA88VWP8_9ASTE</name>
<feature type="domain" description="BHLH" evidence="6">
    <location>
        <begin position="260"/>
        <end position="336"/>
    </location>
</feature>
<dbReference type="AlphaFoldDB" id="A0AA88VWP8"/>
<feature type="region of interest" description="Disordered" evidence="5">
    <location>
        <begin position="168"/>
        <end position="207"/>
    </location>
</feature>
<feature type="compositionally biased region" description="Low complexity" evidence="5">
    <location>
        <begin position="179"/>
        <end position="201"/>
    </location>
</feature>
<feature type="region of interest" description="Disordered" evidence="5">
    <location>
        <begin position="443"/>
        <end position="480"/>
    </location>
</feature>
<evidence type="ECO:0000259" key="6">
    <source>
        <dbReference type="PROSITE" id="PS50888"/>
    </source>
</evidence>
<feature type="compositionally biased region" description="Polar residues" evidence="5">
    <location>
        <begin position="462"/>
        <end position="480"/>
    </location>
</feature>
<feature type="compositionally biased region" description="Pro residues" evidence="5">
    <location>
        <begin position="69"/>
        <end position="78"/>
    </location>
</feature>
<proteinExistence type="predicted"/>
<dbReference type="GO" id="GO:0046983">
    <property type="term" value="F:protein dimerization activity"/>
    <property type="evidence" value="ECO:0007669"/>
    <property type="project" value="InterPro"/>
</dbReference>
<protein>
    <recommendedName>
        <fullName evidence="6">BHLH domain-containing protein</fullName>
    </recommendedName>
</protein>
<dbReference type="Pfam" id="PF00010">
    <property type="entry name" value="HLH"/>
    <property type="match status" value="1"/>
</dbReference>
<feature type="region of interest" description="Disordered" evidence="5">
    <location>
        <begin position="113"/>
        <end position="133"/>
    </location>
</feature>
<feature type="compositionally biased region" description="Polar residues" evidence="5">
    <location>
        <begin position="25"/>
        <end position="36"/>
    </location>
</feature>
<dbReference type="CDD" id="cd11453">
    <property type="entry name" value="bHLH_AtBIM_like"/>
    <property type="match status" value="1"/>
</dbReference>